<dbReference type="Pfam" id="PF04699">
    <property type="entry name" value="P16-Arc"/>
    <property type="match status" value="1"/>
</dbReference>
<keyword evidence="3" id="KW-0963">Cytoplasm</keyword>
<dbReference type="GO" id="GO:0034314">
    <property type="term" value="P:Arp2/3 complex-mediated actin nucleation"/>
    <property type="evidence" value="ECO:0007669"/>
    <property type="project" value="InterPro"/>
</dbReference>
<protein>
    <recommendedName>
        <fullName evidence="5">Actin-related protein 2/3 complex subunit 5</fullName>
    </recommendedName>
</protein>
<evidence type="ECO:0000313" key="7">
    <source>
        <dbReference type="WBParaSite" id="Gr19_v10_g8216.t2"/>
    </source>
</evidence>
<dbReference type="SUPFAM" id="SSF69103">
    <property type="entry name" value="Arp2/3 complex 16 kDa subunit ARPC5"/>
    <property type="match status" value="1"/>
</dbReference>
<name>A0A914I8B0_GLORO</name>
<evidence type="ECO:0000256" key="1">
    <source>
        <dbReference type="ARBA" id="ARBA00004245"/>
    </source>
</evidence>
<comment type="similarity">
    <text evidence="2 5">Belongs to the ARPC5 family.</text>
</comment>
<keyword evidence="6" id="KW-1185">Reference proteome</keyword>
<accession>A0A914I8B0</accession>
<dbReference type="GO" id="GO:0030833">
    <property type="term" value="P:regulation of actin filament polymerization"/>
    <property type="evidence" value="ECO:0007669"/>
    <property type="project" value="InterPro"/>
</dbReference>
<dbReference type="Gene3D" id="1.25.40.190">
    <property type="entry name" value="Actin-related protein 2/3 complex subunit 5"/>
    <property type="match status" value="1"/>
</dbReference>
<organism evidence="6 7">
    <name type="scientific">Globodera rostochiensis</name>
    <name type="common">Golden nematode worm</name>
    <name type="synonym">Heterodera rostochiensis</name>
    <dbReference type="NCBI Taxonomy" id="31243"/>
    <lineage>
        <taxon>Eukaryota</taxon>
        <taxon>Metazoa</taxon>
        <taxon>Ecdysozoa</taxon>
        <taxon>Nematoda</taxon>
        <taxon>Chromadorea</taxon>
        <taxon>Rhabditida</taxon>
        <taxon>Tylenchina</taxon>
        <taxon>Tylenchomorpha</taxon>
        <taxon>Tylenchoidea</taxon>
        <taxon>Heteroderidae</taxon>
        <taxon>Heteroderinae</taxon>
        <taxon>Globodera</taxon>
    </lineage>
</organism>
<dbReference type="InterPro" id="IPR036743">
    <property type="entry name" value="ARPC5_sf"/>
</dbReference>
<dbReference type="InterPro" id="IPR006789">
    <property type="entry name" value="ARPC5"/>
</dbReference>
<evidence type="ECO:0000313" key="6">
    <source>
        <dbReference type="Proteomes" id="UP000887572"/>
    </source>
</evidence>
<proteinExistence type="inferred from homology"/>
<dbReference type="WBParaSite" id="Gr19_v10_g8216.t2">
    <property type="protein sequence ID" value="Gr19_v10_g8216.t2"/>
    <property type="gene ID" value="Gr19_v10_g8216"/>
</dbReference>
<sequence length="181" mass="20028">MARNVLSSTAYRQLDVDAFDPDKFIDGDEAETPVGLGPDDAQVRQLLQSNQNIDALKAALANPPLRTKNQVLKDKATSLVVRVLTSFKSAEMETAVKSLTADEMDRTALHCSHGMRRRSMFVAMAALCAFTTTDIDFDGGWTGWAADATLFRPFTTAVFFCFIRKSEAQKHYEKEAVNSIL</sequence>
<dbReference type="AlphaFoldDB" id="A0A914I8B0"/>
<evidence type="ECO:0000256" key="4">
    <source>
        <dbReference type="ARBA" id="ARBA00023212"/>
    </source>
</evidence>
<comment type="subcellular location">
    <subcellularLocation>
        <location evidence="1">Cytoplasm</location>
        <location evidence="1">Cytoskeleton</location>
    </subcellularLocation>
</comment>
<evidence type="ECO:0000256" key="5">
    <source>
        <dbReference type="RuleBase" id="RU004301"/>
    </source>
</evidence>
<dbReference type="GO" id="GO:0005885">
    <property type="term" value="C:Arp2/3 protein complex"/>
    <property type="evidence" value="ECO:0007669"/>
    <property type="project" value="InterPro"/>
</dbReference>
<evidence type="ECO:0000256" key="3">
    <source>
        <dbReference type="ARBA" id="ARBA00022490"/>
    </source>
</evidence>
<keyword evidence="4 5" id="KW-0206">Cytoskeleton</keyword>
<dbReference type="PANTHER" id="PTHR12644">
    <property type="entry name" value="ARP2/3 COMPLEX 16 KD SUBUNIT P16-ARC"/>
    <property type="match status" value="1"/>
</dbReference>
<evidence type="ECO:0000256" key="2">
    <source>
        <dbReference type="ARBA" id="ARBA00006084"/>
    </source>
</evidence>
<reference evidence="7" key="1">
    <citation type="submission" date="2022-11" db="UniProtKB">
        <authorList>
            <consortium name="WormBaseParasite"/>
        </authorList>
    </citation>
    <scope>IDENTIFICATION</scope>
</reference>
<dbReference type="Proteomes" id="UP000887572">
    <property type="component" value="Unplaced"/>
</dbReference>
<comment type="function">
    <text evidence="5">Functions as component of the Arp2/3 complex which is involved in regulation of actin polymerization and together with an activating nucleation-promoting factor (NPF) mediates the formation of branched actin networks. Arp2/3 complex plays a critical role in the control of cell morphogenesis via the modulation of cell polarity development.</text>
</comment>